<evidence type="ECO:0000256" key="1">
    <source>
        <dbReference type="SAM" id="Coils"/>
    </source>
</evidence>
<evidence type="ECO:0000313" key="4">
    <source>
        <dbReference type="Proteomes" id="UP000467841"/>
    </source>
</evidence>
<organism evidence="3 4">
    <name type="scientific">Microthlaspi erraticum</name>
    <dbReference type="NCBI Taxonomy" id="1685480"/>
    <lineage>
        <taxon>Eukaryota</taxon>
        <taxon>Viridiplantae</taxon>
        <taxon>Streptophyta</taxon>
        <taxon>Embryophyta</taxon>
        <taxon>Tracheophyta</taxon>
        <taxon>Spermatophyta</taxon>
        <taxon>Magnoliopsida</taxon>
        <taxon>eudicotyledons</taxon>
        <taxon>Gunneridae</taxon>
        <taxon>Pentapetalae</taxon>
        <taxon>rosids</taxon>
        <taxon>malvids</taxon>
        <taxon>Brassicales</taxon>
        <taxon>Brassicaceae</taxon>
        <taxon>Coluteocarpeae</taxon>
        <taxon>Microthlaspi</taxon>
    </lineage>
</organism>
<feature type="coiled-coil region" evidence="1">
    <location>
        <begin position="105"/>
        <end position="132"/>
    </location>
</feature>
<dbReference type="InterPro" id="IPR036691">
    <property type="entry name" value="Endo/exonu/phosph_ase_sf"/>
</dbReference>
<name>A0A6D2KG23_9BRAS</name>
<dbReference type="PANTHER" id="PTHR46890:SF48">
    <property type="entry name" value="RNA-DIRECTED DNA POLYMERASE"/>
    <property type="match status" value="1"/>
</dbReference>
<dbReference type="InterPro" id="IPR000477">
    <property type="entry name" value="RT_dom"/>
</dbReference>
<comment type="caution">
    <text evidence="3">The sequence shown here is derived from an EMBL/GenBank/DDBJ whole genome shotgun (WGS) entry which is preliminary data.</text>
</comment>
<keyword evidence="1" id="KW-0175">Coiled coil</keyword>
<evidence type="ECO:0000259" key="2">
    <source>
        <dbReference type="Pfam" id="PF00078"/>
    </source>
</evidence>
<evidence type="ECO:0000313" key="3">
    <source>
        <dbReference type="EMBL" id="CAA7046661.1"/>
    </source>
</evidence>
<proteinExistence type="predicted"/>
<sequence length="336" mass="39347">MINDSGFVDFPSRGNTLSWRGRRRGKIVRFRLDRALATEEWHDLFPVSHVEYLPMIGSDHRPILATLDSKITKSLVPGLVDRIYNCRHEILVWRKNNQPYERQKIAELQQALEEIQEDDNSTQEELIDITNKLKEAYKDEEEYWKQKVDFTGVLEHMSHQVTAQENAVLTRCATKSEVREALFMMHPEKAPGPDSMTALFFQRSWHIIKNDILELVNSFLTMGTFDERLNMTHICLIPKTGRPSRMTELRPISLCNVGYKIISKVLCQRLKVILPRLITETQSTFVPDRLISDNILIAQEMFHDLRTNKSCKVKYMAVKTDMNNAYDRVEWMFMRL</sequence>
<reference evidence="3" key="1">
    <citation type="submission" date="2020-01" db="EMBL/GenBank/DDBJ databases">
        <authorList>
            <person name="Mishra B."/>
        </authorList>
    </citation>
    <scope>NUCLEOTIDE SEQUENCE [LARGE SCALE GENOMIC DNA]</scope>
</reference>
<dbReference type="Proteomes" id="UP000467841">
    <property type="component" value="Unassembled WGS sequence"/>
</dbReference>
<dbReference type="Pfam" id="PF00078">
    <property type="entry name" value="RVT_1"/>
    <property type="match status" value="1"/>
</dbReference>
<dbReference type="AlphaFoldDB" id="A0A6D2KG23"/>
<dbReference type="OrthoDB" id="1937198at2759"/>
<gene>
    <name evidence="3" type="ORF">MERR_LOCUS33896</name>
</gene>
<protein>
    <recommendedName>
        <fullName evidence="2">Reverse transcriptase domain-containing protein</fullName>
    </recommendedName>
</protein>
<dbReference type="Gene3D" id="3.60.10.10">
    <property type="entry name" value="Endonuclease/exonuclease/phosphatase"/>
    <property type="match status" value="1"/>
</dbReference>
<keyword evidence="4" id="KW-1185">Reference proteome</keyword>
<dbReference type="InterPro" id="IPR052343">
    <property type="entry name" value="Retrotransposon-Effector_Assoc"/>
</dbReference>
<dbReference type="EMBL" id="CACVBM020001351">
    <property type="protein sequence ID" value="CAA7046661.1"/>
    <property type="molecule type" value="Genomic_DNA"/>
</dbReference>
<feature type="domain" description="Reverse transcriptase" evidence="2">
    <location>
        <begin position="237"/>
        <end position="332"/>
    </location>
</feature>
<dbReference type="SUPFAM" id="SSF56219">
    <property type="entry name" value="DNase I-like"/>
    <property type="match status" value="1"/>
</dbReference>
<accession>A0A6D2KG23</accession>
<dbReference type="PANTHER" id="PTHR46890">
    <property type="entry name" value="NON-LTR RETROLELEMENT REVERSE TRANSCRIPTASE-LIKE PROTEIN-RELATED"/>
    <property type="match status" value="1"/>
</dbReference>